<dbReference type="InterPro" id="IPR027214">
    <property type="entry name" value="Cystatin"/>
</dbReference>
<dbReference type="InterPro" id="IPR046350">
    <property type="entry name" value="Cystatin_sf"/>
</dbReference>
<gene>
    <name evidence="2" type="ORF">CITCOLO1_LOCUS663</name>
</gene>
<dbReference type="PANTHER" id="PTHR47116">
    <property type="entry name" value="PHLOEM FILAMENT PROTEIN"/>
    <property type="match status" value="1"/>
</dbReference>
<organism evidence="2 3">
    <name type="scientific">Citrullus colocynthis</name>
    <name type="common">colocynth</name>
    <dbReference type="NCBI Taxonomy" id="252529"/>
    <lineage>
        <taxon>Eukaryota</taxon>
        <taxon>Viridiplantae</taxon>
        <taxon>Streptophyta</taxon>
        <taxon>Embryophyta</taxon>
        <taxon>Tracheophyta</taxon>
        <taxon>Spermatophyta</taxon>
        <taxon>Magnoliopsida</taxon>
        <taxon>eudicotyledons</taxon>
        <taxon>Gunneridae</taxon>
        <taxon>Pentapetalae</taxon>
        <taxon>rosids</taxon>
        <taxon>fabids</taxon>
        <taxon>Cucurbitales</taxon>
        <taxon>Cucurbitaceae</taxon>
        <taxon>Benincaseae</taxon>
        <taxon>Citrullus</taxon>
    </lineage>
</organism>
<dbReference type="Gene3D" id="3.10.450.10">
    <property type="match status" value="1"/>
</dbReference>
<sequence>MTYVPCSCSKRWIKIPDAETPCVQDMAKFAVEEFNNEHKGSLKYKRVIEGWYKELDENNIRYRLHVHVNDCLRRLLKFMAIVFTQHNENDEITKTLESFEQLF</sequence>
<accession>A0ABP0XQY8</accession>
<protein>
    <recommendedName>
        <fullName evidence="1">Phloem filament PP1 domain-containing protein</fullName>
    </recommendedName>
</protein>
<evidence type="ECO:0000313" key="3">
    <source>
        <dbReference type="Proteomes" id="UP001642487"/>
    </source>
</evidence>
<evidence type="ECO:0000313" key="2">
    <source>
        <dbReference type="EMBL" id="CAK9309125.1"/>
    </source>
</evidence>
<feature type="domain" description="Phloem filament PP1" evidence="1">
    <location>
        <begin position="21"/>
        <end position="99"/>
    </location>
</feature>
<name>A0ABP0XQY8_9ROSI</name>
<reference evidence="2 3" key="1">
    <citation type="submission" date="2024-03" db="EMBL/GenBank/DDBJ databases">
        <authorList>
            <person name="Gkanogiannis A."/>
            <person name="Becerra Lopez-Lavalle L."/>
        </authorList>
    </citation>
    <scope>NUCLEOTIDE SEQUENCE [LARGE SCALE GENOMIC DNA]</scope>
</reference>
<keyword evidence="3" id="KW-1185">Reference proteome</keyword>
<dbReference type="SUPFAM" id="SSF54403">
    <property type="entry name" value="Cystatin/monellin"/>
    <property type="match status" value="1"/>
</dbReference>
<evidence type="ECO:0000259" key="1">
    <source>
        <dbReference type="Pfam" id="PF07430"/>
    </source>
</evidence>
<dbReference type="Pfam" id="PF07430">
    <property type="entry name" value="PP1"/>
    <property type="match status" value="1"/>
</dbReference>
<dbReference type="Proteomes" id="UP001642487">
    <property type="component" value="Chromosome 1"/>
</dbReference>
<dbReference type="EMBL" id="OZ021735">
    <property type="protein sequence ID" value="CAK9309125.1"/>
    <property type="molecule type" value="Genomic_DNA"/>
</dbReference>
<proteinExistence type="predicted"/>
<dbReference type="InterPro" id="IPR009994">
    <property type="entry name" value="PP1"/>
</dbReference>